<feature type="compositionally biased region" description="Polar residues" evidence="1">
    <location>
        <begin position="335"/>
        <end position="345"/>
    </location>
</feature>
<accession>G0SCX8</accession>
<protein>
    <submittedName>
        <fullName evidence="2">Uncharacterized protein</fullName>
    </submittedName>
</protein>
<dbReference type="STRING" id="759272.G0SCX8"/>
<feature type="compositionally biased region" description="Polar residues" evidence="1">
    <location>
        <begin position="121"/>
        <end position="130"/>
    </location>
</feature>
<dbReference type="KEGG" id="cthr:CTHT_0058740"/>
<feature type="region of interest" description="Disordered" evidence="1">
    <location>
        <begin position="302"/>
        <end position="361"/>
    </location>
</feature>
<keyword evidence="3" id="KW-1185">Reference proteome</keyword>
<dbReference type="RefSeq" id="XP_006696194.1">
    <property type="nucleotide sequence ID" value="XM_006696131.1"/>
</dbReference>
<feature type="compositionally biased region" description="Acidic residues" evidence="1">
    <location>
        <begin position="346"/>
        <end position="361"/>
    </location>
</feature>
<gene>
    <name evidence="2" type="ORF">CTHT_0058740</name>
</gene>
<evidence type="ECO:0000313" key="3">
    <source>
        <dbReference type="Proteomes" id="UP000008066"/>
    </source>
</evidence>
<sequence>MMDTDRQDNLGSPLIEDFLDCEKLIADLEGDTTSSSSPSTLSTPPTRTLKRLHIDISMTSTQYLAPGVNHSDRMGVDGMPVCSSGPAAVSYSTSEMSPYSAVSAVSSFNYPAAADPSLLTPVSSASSPPLSQRPPKNPRTYHSQTLSPPVSQVPTPPNTSKLYYGYEGPSNGGSSSPMTVNPAATEGGHFDVNPYANHHPSTPKSEVPPLVDPYLGSFAVSGGNDNDVHHPMPDYPYHVDVVPNGVFLGQQPLPHPIQHQRMPSDGQAPAIPQTHPPQFRPHSAPQAGTIEDLRASQFLGAYPSQAEVSPGRKTQPRKKPAASKKASRTAKSTPRNGSPGQSPDSNQDEPEEELELDPEAPEEEKYLFQLRKEYLSERGKGMWEEMKARYSERFQGNFEKACLQMKVSRAVARYGIWPKKEEQRLREAFEYVESIRYQLIISRMKENGGCRVWDWKPQHIEAKLIKMGLEEKTLDEKTGFRRRKKLTRRQASPPHSGMHPSVVGDWRNGLGLHHTYPHHLVAHPQQLHARPFEHMVPPEDSTNVIASFTSDVETIDDSILDQIYGRRNSHGIKEERDFTPESMDMPCTNANYDQQAKPNGLASTAALTEQQRCSERIARQAACEQLMQQLSRNATPYGVPTAQAVQQ</sequence>
<feature type="compositionally biased region" description="Basic residues" evidence="1">
    <location>
        <begin position="314"/>
        <end position="328"/>
    </location>
</feature>
<evidence type="ECO:0000313" key="2">
    <source>
        <dbReference type="EMBL" id="EGS19249.1"/>
    </source>
</evidence>
<feature type="region of interest" description="Disordered" evidence="1">
    <location>
        <begin position="248"/>
        <end position="285"/>
    </location>
</feature>
<feature type="region of interest" description="Disordered" evidence="1">
    <location>
        <begin position="121"/>
        <end position="190"/>
    </location>
</feature>
<dbReference type="eggNOG" id="ENOG502S91F">
    <property type="taxonomic scope" value="Eukaryota"/>
</dbReference>
<reference evidence="2 3" key="1">
    <citation type="journal article" date="2011" name="Cell">
        <title>Insight into structure and assembly of the nuclear pore complex by utilizing the genome of a eukaryotic thermophile.</title>
        <authorList>
            <person name="Amlacher S."/>
            <person name="Sarges P."/>
            <person name="Flemming D."/>
            <person name="van Noort V."/>
            <person name="Kunze R."/>
            <person name="Devos D.P."/>
            <person name="Arumugam M."/>
            <person name="Bork P."/>
            <person name="Hurt E."/>
        </authorList>
    </citation>
    <scope>NUCLEOTIDE SEQUENCE [LARGE SCALE GENOMIC DNA]</scope>
    <source>
        <strain evidence="3">DSM 1495 / CBS 144.50 / IMI 039719</strain>
    </source>
</reference>
<dbReference type="GeneID" id="18259912"/>
<dbReference type="OMA" id="DMWDSIQ"/>
<feature type="region of interest" description="Disordered" evidence="1">
    <location>
        <begin position="479"/>
        <end position="501"/>
    </location>
</feature>
<dbReference type="AlphaFoldDB" id="G0SCX8"/>
<dbReference type="OrthoDB" id="5421421at2759"/>
<dbReference type="EMBL" id="GL988045">
    <property type="protein sequence ID" value="EGS19249.1"/>
    <property type="molecule type" value="Genomic_DNA"/>
</dbReference>
<dbReference type="Proteomes" id="UP000008066">
    <property type="component" value="Unassembled WGS sequence"/>
</dbReference>
<name>G0SCX8_CHATD</name>
<feature type="compositionally biased region" description="Polar residues" evidence="1">
    <location>
        <begin position="140"/>
        <end position="161"/>
    </location>
</feature>
<dbReference type="HOGENOM" id="CLU_434738_0_0_1"/>
<evidence type="ECO:0000256" key="1">
    <source>
        <dbReference type="SAM" id="MobiDB-lite"/>
    </source>
</evidence>
<organism evidence="3">
    <name type="scientific">Chaetomium thermophilum (strain DSM 1495 / CBS 144.50 / IMI 039719)</name>
    <name type="common">Thermochaetoides thermophila</name>
    <dbReference type="NCBI Taxonomy" id="759272"/>
    <lineage>
        <taxon>Eukaryota</taxon>
        <taxon>Fungi</taxon>
        <taxon>Dikarya</taxon>
        <taxon>Ascomycota</taxon>
        <taxon>Pezizomycotina</taxon>
        <taxon>Sordariomycetes</taxon>
        <taxon>Sordariomycetidae</taxon>
        <taxon>Sordariales</taxon>
        <taxon>Chaetomiaceae</taxon>
        <taxon>Thermochaetoides</taxon>
    </lineage>
</organism>
<proteinExistence type="predicted"/>